<evidence type="ECO:0000256" key="6">
    <source>
        <dbReference type="ARBA" id="ARBA00022723"/>
    </source>
</evidence>
<keyword evidence="7" id="KW-0547">Nucleotide-binding</keyword>
<comment type="cofactor">
    <cofactor evidence="2">
        <name>Mg(2+)</name>
        <dbReference type="ChEBI" id="CHEBI:18420"/>
    </cofactor>
</comment>
<evidence type="ECO:0000256" key="7">
    <source>
        <dbReference type="ARBA" id="ARBA00022741"/>
    </source>
</evidence>
<evidence type="ECO:0000313" key="13">
    <source>
        <dbReference type="Proteomes" id="UP000263232"/>
    </source>
</evidence>
<dbReference type="Pfam" id="PF02110">
    <property type="entry name" value="HK"/>
    <property type="match status" value="1"/>
</dbReference>
<sequence>MVQKRYEQIRQQSPLIHVVTNPVTIEKVANTILAAGGSPIMTDRAPDIADVCQVA</sequence>
<dbReference type="UniPathway" id="UPA00060">
    <property type="reaction ID" value="UER00139"/>
</dbReference>
<dbReference type="GO" id="GO:0009229">
    <property type="term" value="P:thiamine diphosphate biosynthetic process"/>
    <property type="evidence" value="ECO:0007669"/>
    <property type="project" value="UniProtKB-UniPathway"/>
</dbReference>
<dbReference type="GO" id="GO:0009228">
    <property type="term" value="P:thiamine biosynthetic process"/>
    <property type="evidence" value="ECO:0007669"/>
    <property type="project" value="UniProtKB-KW"/>
</dbReference>
<dbReference type="OrthoDB" id="9778146at2"/>
<evidence type="ECO:0000256" key="11">
    <source>
        <dbReference type="ARBA" id="ARBA00022977"/>
    </source>
</evidence>
<evidence type="ECO:0000256" key="4">
    <source>
        <dbReference type="ARBA" id="ARBA00012129"/>
    </source>
</evidence>
<dbReference type="GO" id="GO:0000287">
    <property type="term" value="F:magnesium ion binding"/>
    <property type="evidence" value="ECO:0007669"/>
    <property type="project" value="InterPro"/>
</dbReference>
<evidence type="ECO:0000313" key="12">
    <source>
        <dbReference type="EMBL" id="AXY24690.1"/>
    </source>
</evidence>
<keyword evidence="9" id="KW-0067">ATP-binding</keyword>
<proteinExistence type="predicted"/>
<organism evidence="12 13">
    <name type="scientific">Suicoccus acidiformans</name>
    <dbReference type="NCBI Taxonomy" id="2036206"/>
    <lineage>
        <taxon>Bacteria</taxon>
        <taxon>Bacillati</taxon>
        <taxon>Bacillota</taxon>
        <taxon>Bacilli</taxon>
        <taxon>Lactobacillales</taxon>
        <taxon>Aerococcaceae</taxon>
        <taxon>Suicoccus</taxon>
    </lineage>
</organism>
<evidence type="ECO:0000256" key="5">
    <source>
        <dbReference type="ARBA" id="ARBA00022679"/>
    </source>
</evidence>
<keyword evidence="13" id="KW-1185">Reference proteome</keyword>
<dbReference type="Gene3D" id="3.40.1190.20">
    <property type="match status" value="1"/>
</dbReference>
<dbReference type="InterPro" id="IPR029056">
    <property type="entry name" value="Ribokinase-like"/>
</dbReference>
<accession>A0A347WHY3</accession>
<evidence type="ECO:0000256" key="9">
    <source>
        <dbReference type="ARBA" id="ARBA00022840"/>
    </source>
</evidence>
<dbReference type="EC" id="2.7.1.50" evidence="4"/>
<keyword evidence="6" id="KW-0479">Metal-binding</keyword>
<reference evidence="12 13" key="1">
    <citation type="submission" date="2017-09" db="EMBL/GenBank/DDBJ databases">
        <title>Complete genome sequence of Oxytococcus suis strain ZY16052.</title>
        <authorList>
            <person name="Li F."/>
        </authorList>
    </citation>
    <scope>NUCLEOTIDE SEQUENCE [LARGE SCALE GENOMIC DNA]</scope>
    <source>
        <strain evidence="12 13">ZY16052</strain>
    </source>
</reference>
<dbReference type="PRINTS" id="PR01099">
    <property type="entry name" value="HYETHTZKNASE"/>
</dbReference>
<keyword evidence="11" id="KW-0784">Thiamine biosynthesis</keyword>
<dbReference type="KEGG" id="abae:CL176_00850"/>
<evidence type="ECO:0000256" key="1">
    <source>
        <dbReference type="ARBA" id="ARBA00001771"/>
    </source>
</evidence>
<evidence type="ECO:0000256" key="2">
    <source>
        <dbReference type="ARBA" id="ARBA00001946"/>
    </source>
</evidence>
<dbReference type="GO" id="GO:0005524">
    <property type="term" value="F:ATP binding"/>
    <property type="evidence" value="ECO:0007669"/>
    <property type="project" value="UniProtKB-KW"/>
</dbReference>
<name>A0A347WHY3_9LACT</name>
<keyword evidence="8" id="KW-0418">Kinase</keyword>
<evidence type="ECO:0000256" key="10">
    <source>
        <dbReference type="ARBA" id="ARBA00022842"/>
    </source>
</evidence>
<keyword evidence="10" id="KW-0460">Magnesium</keyword>
<comment type="pathway">
    <text evidence="3">Cofactor biosynthesis; thiamine diphosphate biosynthesis; 4-methyl-5-(2-phosphoethyl)-thiazole from 5-(2-hydroxyethyl)-4-methylthiazole: step 1/1.</text>
</comment>
<comment type="catalytic activity">
    <reaction evidence="1">
        <text>5-(2-hydroxyethyl)-4-methylthiazole + ATP = 4-methyl-5-(2-phosphooxyethyl)-thiazole + ADP + H(+)</text>
        <dbReference type="Rhea" id="RHEA:24212"/>
        <dbReference type="ChEBI" id="CHEBI:15378"/>
        <dbReference type="ChEBI" id="CHEBI:17957"/>
        <dbReference type="ChEBI" id="CHEBI:30616"/>
        <dbReference type="ChEBI" id="CHEBI:58296"/>
        <dbReference type="ChEBI" id="CHEBI:456216"/>
        <dbReference type="EC" id="2.7.1.50"/>
    </reaction>
</comment>
<gene>
    <name evidence="12" type="ORF">CL176_00850</name>
</gene>
<dbReference type="AlphaFoldDB" id="A0A347WHY3"/>
<dbReference type="Proteomes" id="UP000263232">
    <property type="component" value="Chromosome"/>
</dbReference>
<dbReference type="EMBL" id="CP023434">
    <property type="protein sequence ID" value="AXY24690.1"/>
    <property type="molecule type" value="Genomic_DNA"/>
</dbReference>
<evidence type="ECO:0000256" key="8">
    <source>
        <dbReference type="ARBA" id="ARBA00022777"/>
    </source>
</evidence>
<dbReference type="InterPro" id="IPR000417">
    <property type="entry name" value="Hyethyz_kinase"/>
</dbReference>
<evidence type="ECO:0000256" key="3">
    <source>
        <dbReference type="ARBA" id="ARBA00004868"/>
    </source>
</evidence>
<protein>
    <recommendedName>
        <fullName evidence="4">hydroxyethylthiazole kinase</fullName>
        <ecNumber evidence="4">2.7.1.50</ecNumber>
    </recommendedName>
</protein>
<keyword evidence="5" id="KW-0808">Transferase</keyword>
<dbReference type="GO" id="GO:0004417">
    <property type="term" value="F:hydroxyethylthiazole kinase activity"/>
    <property type="evidence" value="ECO:0007669"/>
    <property type="project" value="UniProtKB-EC"/>
</dbReference>
<dbReference type="RefSeq" id="WP_118989614.1">
    <property type="nucleotide sequence ID" value="NZ_CP023434.1"/>
</dbReference>